<reference evidence="13 14" key="1">
    <citation type="journal article" date="2004" name="Nature">
        <title>Genome evolution in yeasts.</title>
        <authorList>
            <consortium name="Genolevures"/>
            <person name="Dujon B."/>
            <person name="Sherman D."/>
            <person name="Fischer G."/>
            <person name="Durrens P."/>
            <person name="Casaregola S."/>
            <person name="Lafontaine I."/>
            <person name="de Montigny J."/>
            <person name="Marck C."/>
            <person name="Neuveglise C."/>
            <person name="Talla E."/>
            <person name="Goffard N."/>
            <person name="Frangeul L."/>
            <person name="Aigle M."/>
            <person name="Anthouard V."/>
            <person name="Babour A."/>
            <person name="Barbe V."/>
            <person name="Barnay S."/>
            <person name="Blanchin S."/>
            <person name="Beckerich J.M."/>
            <person name="Beyne E."/>
            <person name="Bleykasten C."/>
            <person name="Boisrame A."/>
            <person name="Boyer J."/>
            <person name="Cattolico L."/>
            <person name="Confanioleri F."/>
            <person name="de Daruvar A."/>
            <person name="Despons L."/>
            <person name="Fabre E."/>
            <person name="Fairhead C."/>
            <person name="Ferry-Dumazet H."/>
            <person name="Groppi A."/>
            <person name="Hantraye F."/>
            <person name="Hennequin C."/>
            <person name="Jauniaux N."/>
            <person name="Joyet P."/>
            <person name="Kachouri R."/>
            <person name="Kerrest A."/>
            <person name="Koszul R."/>
            <person name="Lemaire M."/>
            <person name="Lesur I."/>
            <person name="Ma L."/>
            <person name="Muller H."/>
            <person name="Nicaud J.M."/>
            <person name="Nikolski M."/>
            <person name="Oztas S."/>
            <person name="Ozier-Kalogeropoulos O."/>
            <person name="Pellenz S."/>
            <person name="Potier S."/>
            <person name="Richard G.F."/>
            <person name="Straub M.L."/>
            <person name="Suleau A."/>
            <person name="Swennene D."/>
            <person name="Tekaia F."/>
            <person name="Wesolowski-Louvel M."/>
            <person name="Westhof E."/>
            <person name="Wirth B."/>
            <person name="Zeniou-Meyer M."/>
            <person name="Zivanovic I."/>
            <person name="Bolotin-Fukuhara M."/>
            <person name="Thierry A."/>
            <person name="Bouchier C."/>
            <person name="Caudron B."/>
            <person name="Scarpelli C."/>
            <person name="Gaillardin C."/>
            <person name="Weissenbach J."/>
            <person name="Wincker P."/>
            <person name="Souciet J.L."/>
        </authorList>
    </citation>
    <scope>NUCLEOTIDE SEQUENCE [LARGE SCALE GENOMIC DNA]</scope>
    <source>
        <strain evidence="14">ATCC 8585 / CBS 2359 / DSM 70799 / NBRC 1267 / NRRL Y-1140 / WM37</strain>
    </source>
</reference>
<comment type="similarity">
    <text evidence="1">Belongs to the protein kinase superfamily. AGC Ser/Thr protein kinase family. PDPK1 subfamily.</text>
</comment>
<dbReference type="HOGENOM" id="CLU_005768_1_0_1"/>
<keyword evidence="7 10" id="KW-0067">ATP-binding</keyword>
<dbReference type="InParanoid" id="Q6CTI4"/>
<dbReference type="InterPro" id="IPR008271">
    <property type="entry name" value="Ser/Thr_kinase_AS"/>
</dbReference>
<dbReference type="KEGG" id="kla:KLLA0_C12485g"/>
<dbReference type="InterPro" id="IPR001849">
    <property type="entry name" value="PH_domain"/>
</dbReference>
<comment type="catalytic activity">
    <reaction evidence="8">
        <text>L-threonyl-[protein] + ATP = O-phospho-L-threonyl-[protein] + ADP + H(+)</text>
        <dbReference type="Rhea" id="RHEA:46608"/>
        <dbReference type="Rhea" id="RHEA-COMP:11060"/>
        <dbReference type="Rhea" id="RHEA-COMP:11605"/>
        <dbReference type="ChEBI" id="CHEBI:15378"/>
        <dbReference type="ChEBI" id="CHEBI:30013"/>
        <dbReference type="ChEBI" id="CHEBI:30616"/>
        <dbReference type="ChEBI" id="CHEBI:61977"/>
        <dbReference type="ChEBI" id="CHEBI:456216"/>
        <dbReference type="EC" id="2.7.11.1"/>
    </reaction>
</comment>
<feature type="region of interest" description="Disordered" evidence="11">
    <location>
        <begin position="886"/>
        <end position="925"/>
    </location>
</feature>
<dbReference type="Gene3D" id="3.30.200.20">
    <property type="entry name" value="Phosphorylase Kinase, domain 1"/>
    <property type="match status" value="1"/>
</dbReference>
<keyword evidence="5 10" id="KW-0547">Nucleotide-binding</keyword>
<evidence type="ECO:0000259" key="12">
    <source>
        <dbReference type="PROSITE" id="PS50011"/>
    </source>
</evidence>
<feature type="binding site" evidence="10">
    <location>
        <position position="184"/>
    </location>
    <ligand>
        <name>ATP</name>
        <dbReference type="ChEBI" id="CHEBI:30616"/>
    </ligand>
</feature>
<dbReference type="FunFam" id="3.30.200.20:FF:000191">
    <property type="entry name" value="3-phosphoinositide-dependent protein kinase 2-like"/>
    <property type="match status" value="1"/>
</dbReference>
<evidence type="ECO:0000256" key="10">
    <source>
        <dbReference type="PROSITE-ProRule" id="PRU10141"/>
    </source>
</evidence>
<dbReference type="SMART" id="SM00220">
    <property type="entry name" value="S_TKc"/>
    <property type="match status" value="1"/>
</dbReference>
<dbReference type="Gene3D" id="1.10.510.10">
    <property type="entry name" value="Transferase(Phosphotransferase) domain 1"/>
    <property type="match status" value="1"/>
</dbReference>
<dbReference type="FunFam" id="1.10.510.10:FF:000534">
    <property type="entry name" value="Serine/threonine-protein kinase PKH2"/>
    <property type="match status" value="1"/>
</dbReference>
<evidence type="ECO:0000256" key="3">
    <source>
        <dbReference type="ARBA" id="ARBA00022527"/>
    </source>
</evidence>
<evidence type="ECO:0000256" key="8">
    <source>
        <dbReference type="ARBA" id="ARBA00047899"/>
    </source>
</evidence>
<protein>
    <recommendedName>
        <fullName evidence="2">non-specific serine/threonine protein kinase</fullName>
        <ecNumber evidence="2">2.7.11.1</ecNumber>
    </recommendedName>
</protein>
<feature type="compositionally biased region" description="Low complexity" evidence="11">
    <location>
        <begin position="560"/>
        <end position="606"/>
    </location>
</feature>
<dbReference type="PROSITE" id="PS50011">
    <property type="entry name" value="PROTEIN_KINASE_DOM"/>
    <property type="match status" value="1"/>
</dbReference>
<organism evidence="13 14">
    <name type="scientific">Kluyveromyces lactis (strain ATCC 8585 / CBS 2359 / DSM 70799 / NBRC 1267 / NRRL Y-1140 / WM37)</name>
    <name type="common">Yeast</name>
    <name type="synonym">Candida sphaerica</name>
    <dbReference type="NCBI Taxonomy" id="284590"/>
    <lineage>
        <taxon>Eukaryota</taxon>
        <taxon>Fungi</taxon>
        <taxon>Dikarya</taxon>
        <taxon>Ascomycota</taxon>
        <taxon>Saccharomycotina</taxon>
        <taxon>Saccharomycetes</taxon>
        <taxon>Saccharomycetales</taxon>
        <taxon>Saccharomycetaceae</taxon>
        <taxon>Kluyveromyces</taxon>
    </lineage>
</organism>
<dbReference type="InterPro" id="IPR011009">
    <property type="entry name" value="Kinase-like_dom_sf"/>
</dbReference>
<dbReference type="InterPro" id="IPR039046">
    <property type="entry name" value="PDPK1"/>
</dbReference>
<dbReference type="SUPFAM" id="SSF56112">
    <property type="entry name" value="Protein kinase-like (PK-like)"/>
    <property type="match status" value="1"/>
</dbReference>
<evidence type="ECO:0000256" key="1">
    <source>
        <dbReference type="ARBA" id="ARBA00010006"/>
    </source>
</evidence>
<evidence type="ECO:0000256" key="11">
    <source>
        <dbReference type="SAM" id="MobiDB-lite"/>
    </source>
</evidence>
<evidence type="ECO:0000256" key="2">
    <source>
        <dbReference type="ARBA" id="ARBA00012513"/>
    </source>
</evidence>
<dbReference type="GO" id="GO:0010606">
    <property type="term" value="P:positive regulation of cytoplasmic mRNA processing body assembly"/>
    <property type="evidence" value="ECO:0007669"/>
    <property type="project" value="UniProtKB-ARBA"/>
</dbReference>
<dbReference type="InterPro" id="IPR017441">
    <property type="entry name" value="Protein_kinase_ATP_BS"/>
</dbReference>
<dbReference type="EMBL" id="CR382123">
    <property type="protein sequence ID" value="CAH01606.1"/>
    <property type="molecule type" value="Genomic_DNA"/>
</dbReference>
<dbReference type="Proteomes" id="UP000000598">
    <property type="component" value="Chromosome C"/>
</dbReference>
<dbReference type="GO" id="GO:0032511">
    <property type="term" value="P:late endosome to vacuole transport via multivesicular body sorting pathway"/>
    <property type="evidence" value="ECO:0007669"/>
    <property type="project" value="UniProtKB-ARBA"/>
</dbReference>
<feature type="compositionally biased region" description="Polar residues" evidence="11">
    <location>
        <begin position="466"/>
        <end position="493"/>
    </location>
</feature>
<feature type="compositionally biased region" description="Low complexity" evidence="11">
    <location>
        <begin position="525"/>
        <end position="536"/>
    </location>
</feature>
<dbReference type="CDD" id="cd05581">
    <property type="entry name" value="STKc_PDK1"/>
    <property type="match status" value="1"/>
</dbReference>
<comment type="catalytic activity">
    <reaction evidence="9">
        <text>L-seryl-[protein] + ATP = O-phospho-L-seryl-[protein] + ADP + H(+)</text>
        <dbReference type="Rhea" id="RHEA:17989"/>
        <dbReference type="Rhea" id="RHEA-COMP:9863"/>
        <dbReference type="Rhea" id="RHEA-COMP:11604"/>
        <dbReference type="ChEBI" id="CHEBI:15378"/>
        <dbReference type="ChEBI" id="CHEBI:29999"/>
        <dbReference type="ChEBI" id="CHEBI:30616"/>
        <dbReference type="ChEBI" id="CHEBI:83421"/>
        <dbReference type="ChEBI" id="CHEBI:456216"/>
        <dbReference type="EC" id="2.7.11.1"/>
    </reaction>
</comment>
<dbReference type="GO" id="GO:0005938">
    <property type="term" value="C:cell cortex"/>
    <property type="evidence" value="ECO:0007669"/>
    <property type="project" value="UniProtKB-ARBA"/>
</dbReference>
<evidence type="ECO:0000313" key="14">
    <source>
        <dbReference type="Proteomes" id="UP000000598"/>
    </source>
</evidence>
<gene>
    <name evidence="13" type="ORF">KLLA0_C12485g</name>
</gene>
<dbReference type="PANTHER" id="PTHR24356">
    <property type="entry name" value="SERINE/THREONINE-PROTEIN KINASE"/>
    <property type="match status" value="1"/>
</dbReference>
<dbReference type="GO" id="GO:0060211">
    <property type="term" value="P:regulation of nuclear-transcribed mRNA poly(A) tail shortening"/>
    <property type="evidence" value="ECO:0007669"/>
    <property type="project" value="UniProtKB-ARBA"/>
</dbReference>
<feature type="compositionally biased region" description="Polar residues" evidence="11">
    <location>
        <begin position="888"/>
        <end position="925"/>
    </location>
</feature>
<dbReference type="STRING" id="284590.Q6CTI4"/>
<dbReference type="InterPro" id="IPR011993">
    <property type="entry name" value="PH-like_dom_sf"/>
</dbReference>
<keyword evidence="4" id="KW-0808">Transferase</keyword>
<dbReference type="GO" id="GO:0005524">
    <property type="term" value="F:ATP binding"/>
    <property type="evidence" value="ECO:0007669"/>
    <property type="project" value="UniProtKB-UniRule"/>
</dbReference>
<dbReference type="FunCoup" id="Q6CTI4">
    <property type="interactions" value="407"/>
</dbReference>
<dbReference type="Gene3D" id="2.30.29.30">
    <property type="entry name" value="Pleckstrin-homology domain (PH domain)/Phosphotyrosine-binding domain (PTB)"/>
    <property type="match status" value="1"/>
</dbReference>
<evidence type="ECO:0000256" key="6">
    <source>
        <dbReference type="ARBA" id="ARBA00022777"/>
    </source>
</evidence>
<dbReference type="PROSITE" id="PS00108">
    <property type="entry name" value="PROTEIN_KINASE_ST"/>
    <property type="match status" value="1"/>
</dbReference>
<dbReference type="EC" id="2.7.11.1" evidence="2"/>
<dbReference type="AlphaFoldDB" id="Q6CTI4"/>
<name>Q6CTI4_KLULA</name>
<dbReference type="GO" id="GO:0004674">
    <property type="term" value="F:protein serine/threonine kinase activity"/>
    <property type="evidence" value="ECO:0007669"/>
    <property type="project" value="UniProtKB-KW"/>
</dbReference>
<accession>Q6CTI4</accession>
<dbReference type="PaxDb" id="284590-Q6CTI4"/>
<feature type="region of interest" description="Disordered" evidence="11">
    <location>
        <begin position="558"/>
        <end position="606"/>
    </location>
</feature>
<evidence type="ECO:0000256" key="7">
    <source>
        <dbReference type="ARBA" id="ARBA00022840"/>
    </source>
</evidence>
<sequence>MSSEDSFNKPIIPTSGSARSVMHRPTPPPIPMELSHPPLPTIRTTDDLSNLSEMKPFGKPNPPVLTKALTDVDNFISLDPKYLNRRNDSLSSVETIDSTRDDNISIPKELPISESMQRRQKEWADRGAAMIVKDVPDKQTGKITKQVIKKGINDFKFGETLGDGSYSTVLLATSIESNKKYAVKILNKEYLIKQKKVKYVNIEKNTLQRLKNTKGIISLYFTFQDESSLYFLLEYAPNGDLLSLMRKHGSVNEKCTQYYAAQIIDALGFMHDKGVIHRDLKPENILLDVDMKVKLTDFGTARLLDSTSEDDLKYDLLTRSNSFVGTAEYVSPELLNDNYVDFRCDIWAFGCILFQMIAGKPPFKANNEYLTFQKVMKVQFAFTAGFPMTVRDLVKNILIKNPERRLLINQIKAHQFFADVNFGNGSVWDKDPPELGPYKVSARALQSSVPKVASSPAINPIHEPVRQSSVSPKITPKNTTTAQRPNGDTTSTTTKRELDPRTQRILNNVKKEISQRNHRRAALKPSQQYSGSPSQGDITPNPATAAAAALQQIKQPLNETTAKSSTSSAGSGRSQRKPSGSNRSASTNSSSSKSAPPSSSSNIRKISSDLSPMSKLDIMWSYYLKNIQERVIKMGEINVTTLKNQSLEAKISKSKLSLLDADGRVQKKNTLLTQVVRGGGNVTGFRQENSNLVEHDFYSEYLIDPENVEASYRKQSGADEASHEGMSKLKHFFSKAPDAPAEFIAQSEYIKRMCVITTFGRCLLFARKNKINQNSNLFYDLEYEIDLSQLGVRIKEVVPEKKTSSKDIFVVQTPFKTFVFQTDESDTLVWLHSLTSAIKSKNERFTNNETSINPIANKAALLAEQEAETQLNGYKTTKTPFLTKRRSSFTSQRQKQNNNGKLGTRPISSGSRMLSRSEQIFRTNK</sequence>
<dbReference type="PANTHER" id="PTHR24356:SF163">
    <property type="entry name" value="3-PHOSPHOINOSITIDE-DEPENDENT PROTEIN KINASE 1-RELATED"/>
    <property type="match status" value="1"/>
</dbReference>
<evidence type="ECO:0000256" key="4">
    <source>
        <dbReference type="ARBA" id="ARBA00022679"/>
    </source>
</evidence>
<evidence type="ECO:0000313" key="13">
    <source>
        <dbReference type="EMBL" id="CAH01606.1"/>
    </source>
</evidence>
<dbReference type="eggNOG" id="KOG0592">
    <property type="taxonomic scope" value="Eukaryota"/>
</dbReference>
<evidence type="ECO:0000256" key="5">
    <source>
        <dbReference type="ARBA" id="ARBA00022741"/>
    </source>
</evidence>
<dbReference type="PROSITE" id="PS00107">
    <property type="entry name" value="PROTEIN_KINASE_ATP"/>
    <property type="match status" value="1"/>
</dbReference>
<keyword evidence="6" id="KW-0418">Kinase</keyword>
<keyword evidence="3" id="KW-0723">Serine/threonine-protein kinase</keyword>
<dbReference type="Pfam" id="PF00069">
    <property type="entry name" value="Pkinase"/>
    <property type="match status" value="1"/>
</dbReference>
<evidence type="ECO:0000256" key="9">
    <source>
        <dbReference type="ARBA" id="ARBA00048679"/>
    </source>
</evidence>
<dbReference type="InterPro" id="IPR000719">
    <property type="entry name" value="Prot_kinase_dom"/>
</dbReference>
<dbReference type="SMART" id="SM00233">
    <property type="entry name" value="PH"/>
    <property type="match status" value="1"/>
</dbReference>
<dbReference type="OMA" id="VMKVQYA"/>
<feature type="region of interest" description="Disordered" evidence="11">
    <location>
        <begin position="1"/>
        <end position="42"/>
    </location>
</feature>
<dbReference type="InterPro" id="IPR050236">
    <property type="entry name" value="Ser_Thr_kinase_AGC"/>
</dbReference>
<dbReference type="GO" id="GO:0000196">
    <property type="term" value="P:cell integrity MAPK cascade"/>
    <property type="evidence" value="ECO:0007669"/>
    <property type="project" value="UniProtKB-ARBA"/>
</dbReference>
<keyword evidence="14" id="KW-1185">Reference proteome</keyword>
<feature type="region of interest" description="Disordered" evidence="11">
    <location>
        <begin position="451"/>
        <end position="541"/>
    </location>
</feature>
<feature type="domain" description="Protein kinase" evidence="12">
    <location>
        <begin position="155"/>
        <end position="417"/>
    </location>
</feature>
<proteinExistence type="inferred from homology"/>